<evidence type="ECO:0000313" key="2">
    <source>
        <dbReference type="EMBL" id="OIM21921.1"/>
    </source>
</evidence>
<sequence>MDREKFRKQDHYTAEEWRNIHSGTAQQMDYLNQHIESMEHAYERHMASGEHMLDEYTTTDDKK</sequence>
<name>A0A3S7H4K9_OENOE</name>
<dbReference type="EMBL" id="LR031358">
    <property type="protein sequence ID" value="VDB97300.1"/>
    <property type="molecule type" value="Genomic_DNA"/>
</dbReference>
<dbReference type="RefSeq" id="WP_002818138.1">
    <property type="nucleotide sequence ID" value="NZ_CP014324.1"/>
</dbReference>
<dbReference type="EMBL" id="MLOK01000019">
    <property type="protein sequence ID" value="OIM21921.1"/>
    <property type="molecule type" value="Genomic_DNA"/>
</dbReference>
<dbReference type="AlphaFoldDB" id="A0A3S7H4K9"/>
<evidence type="ECO:0000313" key="3">
    <source>
        <dbReference type="EMBL" id="VDB97300.1"/>
    </source>
</evidence>
<evidence type="ECO:0000313" key="1">
    <source>
        <dbReference type="EMBL" id="MDV7715123.1"/>
    </source>
</evidence>
<protein>
    <submittedName>
        <fullName evidence="2">Uncharacterized protein</fullName>
    </submittedName>
</protein>
<reference evidence="1" key="3">
    <citation type="submission" date="2019-10" db="EMBL/GenBank/DDBJ databases">
        <title>Malate fermentation in French cider.</title>
        <authorList>
            <person name="Cousin F.J."/>
            <person name="Medina Fernandez S."/>
            <person name="Misery B."/>
            <person name="Laplace J.-M."/>
            <person name="Cretenet M."/>
        </authorList>
    </citation>
    <scope>NUCLEOTIDE SEQUENCE</scope>
    <source>
        <strain evidence="1">UCMA15129</strain>
    </source>
</reference>
<evidence type="ECO:0000313" key="4">
    <source>
        <dbReference type="Proteomes" id="UP000181728"/>
    </source>
</evidence>
<reference evidence="2 4" key="1">
    <citation type="journal article" date="2016" name="BMC Genomics">
        <title>Consensus pan-genome assembly of the specialised wine bacterium Oenococcus oeni.</title>
        <authorList>
            <person name="Sternes P.R."/>
            <person name="Borneman A.R."/>
        </authorList>
    </citation>
    <scope>NUCLEOTIDE SEQUENCE [LARGE SCALE GENOMIC DNA]</scope>
    <source>
        <strain evidence="2 4">AWRIB661</strain>
    </source>
</reference>
<dbReference type="Proteomes" id="UP001281024">
    <property type="component" value="Unassembled WGS sequence"/>
</dbReference>
<evidence type="ECO:0000313" key="5">
    <source>
        <dbReference type="Proteomes" id="UP000294726"/>
    </source>
</evidence>
<proteinExistence type="predicted"/>
<gene>
    <name evidence="2" type="ORF">ATX59_01580</name>
    <name evidence="1" type="ORF">GA838_05005</name>
    <name evidence="3" type="ORF">OENI_0304</name>
</gene>
<dbReference type="Proteomes" id="UP000294726">
    <property type="component" value="Chromosome"/>
</dbReference>
<accession>A0A3S7H4K9</accession>
<organism evidence="2 4">
    <name type="scientific">Oenococcus oeni</name>
    <name type="common">Leuconostoc oenos</name>
    <dbReference type="NCBI Taxonomy" id="1247"/>
    <lineage>
        <taxon>Bacteria</taxon>
        <taxon>Bacillati</taxon>
        <taxon>Bacillota</taxon>
        <taxon>Bacilli</taxon>
        <taxon>Lactobacillales</taxon>
        <taxon>Lactobacillaceae</taxon>
        <taxon>Oenococcus</taxon>
    </lineage>
</organism>
<dbReference type="GeneID" id="75065141"/>
<dbReference type="EMBL" id="WERV01000003">
    <property type="protein sequence ID" value="MDV7715123.1"/>
    <property type="molecule type" value="Genomic_DNA"/>
</dbReference>
<dbReference type="Proteomes" id="UP000181728">
    <property type="component" value="Unassembled WGS sequence"/>
</dbReference>
<reference evidence="3 5" key="2">
    <citation type="submission" date="2018-08" db="EMBL/GenBank/DDBJ databases">
        <authorList>
            <person name="Lorentzen P. G. S. M."/>
        </authorList>
    </citation>
    <scope>NUCLEOTIDE SEQUENCE [LARGE SCALE GENOMIC DNA]</scope>
    <source>
        <strain evidence="3 5">CRBO_1381</strain>
    </source>
</reference>